<dbReference type="PRINTS" id="PR00633">
    <property type="entry name" value="RCCNDNSATION"/>
</dbReference>
<dbReference type="dictyBase" id="DDB_G0282633"/>
<dbReference type="InterPro" id="IPR051553">
    <property type="entry name" value="Ran_GTPase-activating"/>
</dbReference>
<evidence type="ECO:0000259" key="3">
    <source>
        <dbReference type="PROSITE" id="PS50097"/>
    </source>
</evidence>
<dbReference type="PANTHER" id="PTHR45982:SF1">
    <property type="entry name" value="REGULATOR OF CHROMOSOME CONDENSATION"/>
    <property type="match status" value="1"/>
</dbReference>
<name>Q54S74_DICDI</name>
<dbReference type="InterPro" id="IPR011333">
    <property type="entry name" value="SKP1/BTB/POZ_sf"/>
</dbReference>
<comment type="caution">
    <text evidence="4">The sequence shown here is derived from an EMBL/GenBank/DDBJ whole genome shotgun (WGS) entry which is preliminary data.</text>
</comment>
<dbReference type="eggNOG" id="KOG0941">
    <property type="taxonomic scope" value="Eukaryota"/>
</dbReference>
<reference evidence="4 5" key="1">
    <citation type="journal article" date="2005" name="Nature">
        <title>The genome of the social amoeba Dictyostelium discoideum.</title>
        <authorList>
            <consortium name="The Dictyostelium discoideum Sequencing Consortium"/>
            <person name="Eichinger L."/>
            <person name="Pachebat J.A."/>
            <person name="Glockner G."/>
            <person name="Rajandream M.A."/>
            <person name="Sucgang R."/>
            <person name="Berriman M."/>
            <person name="Song J."/>
            <person name="Olsen R."/>
            <person name="Szafranski K."/>
            <person name="Xu Q."/>
            <person name="Tunggal B."/>
            <person name="Kummerfeld S."/>
            <person name="Madera M."/>
            <person name="Konfortov B.A."/>
            <person name="Rivero F."/>
            <person name="Bankier A.T."/>
            <person name="Lehmann R."/>
            <person name="Hamlin N."/>
            <person name="Davies R."/>
            <person name="Gaudet P."/>
            <person name="Fey P."/>
            <person name="Pilcher K."/>
            <person name="Chen G."/>
            <person name="Saunders D."/>
            <person name="Sodergren E."/>
            <person name="Davis P."/>
            <person name="Kerhornou A."/>
            <person name="Nie X."/>
            <person name="Hall N."/>
            <person name="Anjard C."/>
            <person name="Hemphill L."/>
            <person name="Bason N."/>
            <person name="Farbrother P."/>
            <person name="Desany B."/>
            <person name="Just E."/>
            <person name="Morio T."/>
            <person name="Rost R."/>
            <person name="Churcher C."/>
            <person name="Cooper J."/>
            <person name="Haydock S."/>
            <person name="van Driessche N."/>
            <person name="Cronin A."/>
            <person name="Goodhead I."/>
            <person name="Muzny D."/>
            <person name="Mourier T."/>
            <person name="Pain A."/>
            <person name="Lu M."/>
            <person name="Harper D."/>
            <person name="Lindsay R."/>
            <person name="Hauser H."/>
            <person name="James K."/>
            <person name="Quiles M."/>
            <person name="Madan Babu M."/>
            <person name="Saito T."/>
            <person name="Buchrieser C."/>
            <person name="Wardroper A."/>
            <person name="Felder M."/>
            <person name="Thangavelu M."/>
            <person name="Johnson D."/>
            <person name="Knights A."/>
            <person name="Loulseged H."/>
            <person name="Mungall K."/>
            <person name="Oliver K."/>
            <person name="Price C."/>
            <person name="Quail M.A."/>
            <person name="Urushihara H."/>
            <person name="Hernandez J."/>
            <person name="Rabbinowitsch E."/>
            <person name="Steffen D."/>
            <person name="Sanders M."/>
            <person name="Ma J."/>
            <person name="Kohara Y."/>
            <person name="Sharp S."/>
            <person name="Simmonds M."/>
            <person name="Spiegler S."/>
            <person name="Tivey A."/>
            <person name="Sugano S."/>
            <person name="White B."/>
            <person name="Walker D."/>
            <person name="Woodward J."/>
            <person name="Winckler T."/>
            <person name="Tanaka Y."/>
            <person name="Shaulsky G."/>
            <person name="Schleicher M."/>
            <person name="Weinstock G."/>
            <person name="Rosenthal A."/>
            <person name="Cox E.C."/>
            <person name="Chisholm R.L."/>
            <person name="Gibbs R."/>
            <person name="Loomis W.F."/>
            <person name="Platzer M."/>
            <person name="Kay R.R."/>
            <person name="Williams J."/>
            <person name="Dear P.H."/>
            <person name="Noegel A.A."/>
            <person name="Barrell B."/>
            <person name="Kuspa A."/>
        </authorList>
    </citation>
    <scope>NUCLEOTIDE SEQUENCE [LARGE SCALE GENOMIC DNA]</scope>
    <source>
        <strain evidence="4 5">AX4</strain>
    </source>
</reference>
<dbReference type="Gene3D" id="1.25.40.20">
    <property type="entry name" value="Ankyrin repeat-containing domain"/>
    <property type="match status" value="1"/>
</dbReference>
<proteinExistence type="predicted"/>
<dbReference type="PANTHER" id="PTHR45982">
    <property type="entry name" value="REGULATOR OF CHROMOSOME CONDENSATION"/>
    <property type="match status" value="1"/>
</dbReference>
<dbReference type="SMR" id="Q54S74"/>
<dbReference type="Pfam" id="PF00651">
    <property type="entry name" value="BTB"/>
    <property type="match status" value="2"/>
</dbReference>
<keyword evidence="1" id="KW-0040">ANK repeat</keyword>
<dbReference type="InterPro" id="IPR009091">
    <property type="entry name" value="RCC1/BLIP-II"/>
</dbReference>
<dbReference type="SMART" id="SM00225">
    <property type="entry name" value="BTB"/>
    <property type="match status" value="2"/>
</dbReference>
<dbReference type="VEuPathDB" id="AmoebaDB:DDB_G0282633"/>
<feature type="repeat" description="RCC1" evidence="2">
    <location>
        <begin position="438"/>
        <end position="493"/>
    </location>
</feature>
<protein>
    <submittedName>
        <fullName evidence="4">Ankyrin repeat-containing protein</fullName>
    </submittedName>
</protein>
<dbReference type="GlyGen" id="Q54S74">
    <property type="glycosylation" value="1 site"/>
</dbReference>
<dbReference type="AlphaFoldDB" id="Q54S74"/>
<evidence type="ECO:0000256" key="2">
    <source>
        <dbReference type="PROSITE-ProRule" id="PRU00235"/>
    </source>
</evidence>
<dbReference type="KEGG" id="ddi:DDB_G0282633"/>
<dbReference type="InterPro" id="IPR000210">
    <property type="entry name" value="BTB/POZ_dom"/>
</dbReference>
<dbReference type="InterPro" id="IPR002110">
    <property type="entry name" value="Ankyrin_rpt"/>
</dbReference>
<gene>
    <name evidence="4" type="ORF">DDB_G0282633</name>
</gene>
<dbReference type="FunCoup" id="Q54S74">
    <property type="interactions" value="1"/>
</dbReference>
<dbReference type="HOGENOM" id="CLU_326381_0_0_1"/>
<feature type="repeat" description="RCC1" evidence="2">
    <location>
        <begin position="213"/>
        <end position="264"/>
    </location>
</feature>
<dbReference type="SMART" id="SM00248">
    <property type="entry name" value="ANK"/>
    <property type="match status" value="2"/>
</dbReference>
<feature type="repeat" description="ANK" evidence="1">
    <location>
        <begin position="97"/>
        <end position="129"/>
    </location>
</feature>
<organism evidence="4 5">
    <name type="scientific">Dictyostelium discoideum</name>
    <name type="common">Social amoeba</name>
    <dbReference type="NCBI Taxonomy" id="44689"/>
    <lineage>
        <taxon>Eukaryota</taxon>
        <taxon>Amoebozoa</taxon>
        <taxon>Evosea</taxon>
        <taxon>Eumycetozoa</taxon>
        <taxon>Dictyostelia</taxon>
        <taxon>Dictyosteliales</taxon>
        <taxon>Dictyosteliaceae</taxon>
        <taxon>Dictyostelium</taxon>
    </lineage>
</organism>
<dbReference type="PROSITE" id="PS00626">
    <property type="entry name" value="RCC1_2"/>
    <property type="match status" value="1"/>
</dbReference>
<dbReference type="PROSITE" id="PS50012">
    <property type="entry name" value="RCC1_3"/>
    <property type="match status" value="5"/>
</dbReference>
<dbReference type="CDD" id="cd18186">
    <property type="entry name" value="BTB_POZ_ZBTB_KLHL-like"/>
    <property type="match status" value="1"/>
</dbReference>
<dbReference type="PROSITE" id="PS50297">
    <property type="entry name" value="ANK_REP_REGION"/>
    <property type="match status" value="1"/>
</dbReference>
<dbReference type="EMBL" id="AAFI02000047">
    <property type="protein sequence ID" value="EAL66176.2"/>
    <property type="molecule type" value="Genomic_DNA"/>
</dbReference>
<sequence>MSLFYTKDAISDFEKILNGLNTFDSFPPLRILSLATYCRKEEVKDFFSFIDSNGDTCLTFIIQSTVENNVTQQYRSIVDKFKLLEENIELLNLPNSYGETPLHVSSISNNIEFMKLLVLQGVDGSLKDNRNMTALDIAVMMDHKTIIKELKKLKTSMMTMEQTSIYQWGQILTSSLTLKSCAKATNMLFNDEISAPIQTEFGQNYNLILTDTGAVYSSGLCSYGKTGHKKKRDVLIPTQILELSNKRIKSIACGTHHSLAMDDLGQVYSWGNGASGRLGLGNDFSIVPTPTLISVINRFGSNEIATAIAAGCDNSMILGSNGDVYSFGSNLHYKLGYKECDGALGFQSTPKKIPSILQMKSIACASWHSVFLDLKGRVYTCGSSTNGRLGRAISSYSSFYPERVSITNSKTNGTLPQEEVIKQIACGTNFTTVLSESGSLYSWGVNTKSQLGLINLVGISEYYSQPKLVTALNPYTIHSFAVGDQHVVALSDQGEVFCYGDNSTLQCGFGEVLNFEINLTKVKIETTSSDAPIIGGGGVFKVSAGGSNTMISLSSDHNIFGEELLKSLNLQMFTDCRLIINDNKEQFIQAHQVVLAARSNKFNKLLELQHNSTLVGVDQQQQQQQQCKIPLTQTTFLKSFIESIGTFDIDGNENRVLYISFPSISSISILSLLLKYIYSDHTILSQSTNQELGELAHSLEIERLAYLCNFSHGKSLDKLPTSTLLEDFRILKDPKFSSIYSDIKFKCINNGGGGGDGNMVDEAYLEKNKQQIETVESYKLFAYTGSSYFKTMLSGSFIESNKKEIELFETSASSLRLLLNYCYSEEIPTDSNDCIDCIIICDVHQISRAKDSCAAKIRSQIDIQYICYIYHISLIYNVKLLKTWCQANFNSIADIKALPYFNQLPIEIQSELNSIKKKY</sequence>
<dbReference type="InterPro" id="IPR036770">
    <property type="entry name" value="Ankyrin_rpt-contain_sf"/>
</dbReference>
<evidence type="ECO:0000256" key="1">
    <source>
        <dbReference type="PROSITE-ProRule" id="PRU00023"/>
    </source>
</evidence>
<dbReference type="PaxDb" id="44689-DDB0234270"/>
<keyword evidence="5" id="KW-1185">Reference proteome</keyword>
<dbReference type="RefSeq" id="XP_640165.2">
    <property type="nucleotide sequence ID" value="XM_635073.2"/>
</dbReference>
<feature type="domain" description="BTB" evidence="3">
    <location>
        <begin position="761"/>
        <end position="831"/>
    </location>
</feature>
<dbReference type="Pfam" id="PF12796">
    <property type="entry name" value="Ank_2"/>
    <property type="match status" value="1"/>
</dbReference>
<dbReference type="OMA" id="SCGNWHS"/>
<evidence type="ECO:0000313" key="4">
    <source>
        <dbReference type="EMBL" id="EAL66176.2"/>
    </source>
</evidence>
<dbReference type="SUPFAM" id="SSF50985">
    <property type="entry name" value="RCC1/BLIP-II"/>
    <property type="match status" value="2"/>
</dbReference>
<dbReference type="PROSITE" id="PS50088">
    <property type="entry name" value="ANK_REPEAT"/>
    <property type="match status" value="1"/>
</dbReference>
<dbReference type="InterPro" id="IPR000408">
    <property type="entry name" value="Reg_chr_condens"/>
</dbReference>
<dbReference type="Gene3D" id="3.30.710.10">
    <property type="entry name" value="Potassium Channel Kv1.1, Chain A"/>
    <property type="match status" value="2"/>
</dbReference>
<feature type="domain" description="BTB" evidence="3">
    <location>
        <begin position="574"/>
        <end position="686"/>
    </location>
</feature>
<feature type="repeat" description="RCC1" evidence="2">
    <location>
        <begin position="265"/>
        <end position="321"/>
    </location>
</feature>
<dbReference type="GeneID" id="8623703"/>
<dbReference type="Pfam" id="PF00415">
    <property type="entry name" value="RCC1"/>
    <property type="match status" value="5"/>
</dbReference>
<dbReference type="Gene3D" id="2.130.10.30">
    <property type="entry name" value="Regulator of chromosome condensation 1/beta-lactamase-inhibitor protein II"/>
    <property type="match status" value="2"/>
</dbReference>
<dbReference type="SUPFAM" id="SSF48403">
    <property type="entry name" value="Ankyrin repeat"/>
    <property type="match status" value="1"/>
</dbReference>
<dbReference type="InParanoid" id="Q54S74"/>
<feature type="repeat" description="RCC1" evidence="2">
    <location>
        <begin position="376"/>
        <end position="437"/>
    </location>
</feature>
<accession>Q54S74</accession>
<dbReference type="PROSITE" id="PS50097">
    <property type="entry name" value="BTB"/>
    <property type="match status" value="2"/>
</dbReference>
<feature type="repeat" description="RCC1" evidence="2">
    <location>
        <begin position="322"/>
        <end position="375"/>
    </location>
</feature>
<dbReference type="SUPFAM" id="SSF54695">
    <property type="entry name" value="POZ domain"/>
    <property type="match status" value="2"/>
</dbReference>
<evidence type="ECO:0000313" key="5">
    <source>
        <dbReference type="Proteomes" id="UP000002195"/>
    </source>
</evidence>
<dbReference type="Proteomes" id="UP000002195">
    <property type="component" value="Unassembled WGS sequence"/>
</dbReference>